<accession>G0U7T8</accession>
<protein>
    <submittedName>
        <fullName evidence="2">Uncharacterized protein</fullName>
    </submittedName>
</protein>
<keyword evidence="1" id="KW-0472">Membrane</keyword>
<feature type="transmembrane region" description="Helical" evidence="1">
    <location>
        <begin position="15"/>
        <end position="33"/>
    </location>
</feature>
<dbReference type="EMBL" id="HE573026">
    <property type="protein sequence ID" value="CCC51946.1"/>
    <property type="molecule type" value="Genomic_DNA"/>
</dbReference>
<keyword evidence="1" id="KW-1133">Transmembrane helix</keyword>
<evidence type="ECO:0000256" key="1">
    <source>
        <dbReference type="SAM" id="Phobius"/>
    </source>
</evidence>
<feature type="transmembrane region" description="Helical" evidence="1">
    <location>
        <begin position="100"/>
        <end position="120"/>
    </location>
</feature>
<evidence type="ECO:0000313" key="2">
    <source>
        <dbReference type="EMBL" id="CCC51946.1"/>
    </source>
</evidence>
<reference evidence="2" key="1">
    <citation type="journal article" date="2012" name="Proc. Natl. Acad. Sci. U.S.A.">
        <title>Antigenic diversity is generated by distinct evolutionary mechanisms in African trypanosome species.</title>
        <authorList>
            <person name="Jackson A.P."/>
            <person name="Berry A."/>
            <person name="Aslett M."/>
            <person name="Allison H.C."/>
            <person name="Burton P."/>
            <person name="Vavrova-Anderson J."/>
            <person name="Brown R."/>
            <person name="Browne H."/>
            <person name="Corton N."/>
            <person name="Hauser H."/>
            <person name="Gamble J."/>
            <person name="Gilderthorp R."/>
            <person name="Marcello L."/>
            <person name="McQuillan J."/>
            <person name="Otto T.D."/>
            <person name="Quail M.A."/>
            <person name="Sanders M.J."/>
            <person name="van Tonder A."/>
            <person name="Ginger M.L."/>
            <person name="Field M.C."/>
            <person name="Barry J.D."/>
            <person name="Hertz-Fowler C."/>
            <person name="Berriman M."/>
        </authorList>
    </citation>
    <scope>NUCLEOTIDE SEQUENCE</scope>
    <source>
        <strain evidence="2">Y486</strain>
    </source>
</reference>
<dbReference type="AlphaFoldDB" id="G0U7T8"/>
<dbReference type="VEuPathDB" id="TriTrypDB:TvY486_1009910"/>
<name>G0U7T8_TRYVY</name>
<keyword evidence="1" id="KW-0812">Transmembrane</keyword>
<sequence>MCAASPLTAVGCGGGLSDFTCFFPSLVIVGAAMPHNAHRLTHHNPPLCHSYRCVCVYGWLFWFMSLCSSFLFPLIQATHALRFFFSCFPFFPLLSPFPSYSPLCAIAVFFYFVLFPSLYFSHTSLRLRQGGIRARISATRFTLLSGA</sequence>
<organism evidence="2">
    <name type="scientific">Trypanosoma vivax (strain Y486)</name>
    <dbReference type="NCBI Taxonomy" id="1055687"/>
    <lineage>
        <taxon>Eukaryota</taxon>
        <taxon>Discoba</taxon>
        <taxon>Euglenozoa</taxon>
        <taxon>Kinetoplastea</taxon>
        <taxon>Metakinetoplastina</taxon>
        <taxon>Trypanosomatida</taxon>
        <taxon>Trypanosomatidae</taxon>
        <taxon>Trypanosoma</taxon>
        <taxon>Duttonella</taxon>
    </lineage>
</organism>
<feature type="transmembrane region" description="Helical" evidence="1">
    <location>
        <begin position="54"/>
        <end position="75"/>
    </location>
</feature>
<proteinExistence type="predicted"/>
<gene>
    <name evidence="2" type="ORF">TVY486_1009910</name>
</gene>